<sequence length="88" mass="10189">TKNTAKGSLSQGLTRVHLPCSRESFSQLCTSFRMGSSSRRWSAPYSSASRSLLPCTIPHYRRELPIHAICMTHQWRGQRRKWRVQEGR</sequence>
<organism evidence="1 2">
    <name type="scientific">Pristionchus mayeri</name>
    <dbReference type="NCBI Taxonomy" id="1317129"/>
    <lineage>
        <taxon>Eukaryota</taxon>
        <taxon>Metazoa</taxon>
        <taxon>Ecdysozoa</taxon>
        <taxon>Nematoda</taxon>
        <taxon>Chromadorea</taxon>
        <taxon>Rhabditida</taxon>
        <taxon>Rhabditina</taxon>
        <taxon>Diplogasteromorpha</taxon>
        <taxon>Diplogasteroidea</taxon>
        <taxon>Neodiplogasteridae</taxon>
        <taxon>Pristionchus</taxon>
    </lineage>
</organism>
<feature type="non-terminal residue" evidence="1">
    <location>
        <position position="1"/>
    </location>
</feature>
<evidence type="ECO:0000313" key="2">
    <source>
        <dbReference type="Proteomes" id="UP001328107"/>
    </source>
</evidence>
<name>A0AAN5C022_9BILA</name>
<keyword evidence="2" id="KW-1185">Reference proteome</keyword>
<reference evidence="2" key="1">
    <citation type="submission" date="2022-10" db="EMBL/GenBank/DDBJ databases">
        <title>Genome assembly of Pristionchus species.</title>
        <authorList>
            <person name="Yoshida K."/>
            <person name="Sommer R.J."/>
        </authorList>
    </citation>
    <scope>NUCLEOTIDE SEQUENCE [LARGE SCALE GENOMIC DNA]</scope>
    <source>
        <strain evidence="2">RS5460</strain>
    </source>
</reference>
<dbReference type="AlphaFoldDB" id="A0AAN5C022"/>
<protein>
    <submittedName>
        <fullName evidence="1">Uncharacterized protein</fullName>
    </submittedName>
</protein>
<dbReference type="Proteomes" id="UP001328107">
    <property type="component" value="Unassembled WGS sequence"/>
</dbReference>
<gene>
    <name evidence="1" type="ORF">PMAYCL1PPCAC_01908</name>
</gene>
<accession>A0AAN5C022</accession>
<comment type="caution">
    <text evidence="1">The sequence shown here is derived from an EMBL/GenBank/DDBJ whole genome shotgun (WGS) entry which is preliminary data.</text>
</comment>
<evidence type="ECO:0000313" key="1">
    <source>
        <dbReference type="EMBL" id="GMR31713.1"/>
    </source>
</evidence>
<proteinExistence type="predicted"/>
<dbReference type="EMBL" id="BTRK01000001">
    <property type="protein sequence ID" value="GMR31713.1"/>
    <property type="molecule type" value="Genomic_DNA"/>
</dbReference>